<dbReference type="RefSeq" id="WP_127724469.1">
    <property type="nucleotide sequence ID" value="NZ_RLIH01000006.1"/>
</dbReference>
<comment type="caution">
    <text evidence="5">The sequence shown here is derived from an EMBL/GenBank/DDBJ whole genome shotgun (WGS) entry which is preliminary data.</text>
</comment>
<evidence type="ECO:0000313" key="6">
    <source>
        <dbReference type="Proteomes" id="UP000288812"/>
    </source>
</evidence>
<dbReference type="SUPFAM" id="SSF51419">
    <property type="entry name" value="PLP-binding barrel"/>
    <property type="match status" value="1"/>
</dbReference>
<evidence type="ECO:0000256" key="2">
    <source>
        <dbReference type="ARBA" id="ARBA00022898"/>
    </source>
</evidence>
<evidence type="ECO:0000259" key="4">
    <source>
        <dbReference type="Pfam" id="PF02784"/>
    </source>
</evidence>
<gene>
    <name evidence="5" type="ORF">EF514_05715</name>
</gene>
<dbReference type="SUPFAM" id="SSF50621">
    <property type="entry name" value="Alanine racemase C-terminal domain-like"/>
    <property type="match status" value="1"/>
</dbReference>
<dbReference type="InterPro" id="IPR009006">
    <property type="entry name" value="Ala_racemase/Decarboxylase_C"/>
</dbReference>
<dbReference type="PANTHER" id="PTHR43727:SF2">
    <property type="entry name" value="GROUP IV DECARBOXYLASE"/>
    <property type="match status" value="1"/>
</dbReference>
<dbReference type="GO" id="GO:0009089">
    <property type="term" value="P:lysine biosynthetic process via diaminopimelate"/>
    <property type="evidence" value="ECO:0007669"/>
    <property type="project" value="TreeGrafter"/>
</dbReference>
<feature type="domain" description="Orn/DAP/Arg decarboxylase 2 N-terminal" evidence="4">
    <location>
        <begin position="19"/>
        <end position="261"/>
    </location>
</feature>
<dbReference type="GO" id="GO:0008836">
    <property type="term" value="F:diaminopimelate decarboxylase activity"/>
    <property type="evidence" value="ECO:0007669"/>
    <property type="project" value="TreeGrafter"/>
</dbReference>
<name>A0A437S724_9FIRM</name>
<dbReference type="Pfam" id="PF02784">
    <property type="entry name" value="Orn_Arg_deC_N"/>
    <property type="match status" value="1"/>
</dbReference>
<sequence length="402" mass="45704">MNRENFLKEHAPCYIYNQREIIDQCNKLKTALKDFKFLYSIKTNPFPAVVHEVYEQGFGSDAASANEVRISADSGMSPNQIFYSAPGKTDRDIIECYGKCVMTADSFWDIHRMNKEAENRGEILKIAVRINPNFSMTDEVGNPAKFGIDEDRLPELEKVLSECFNVEMIGIHVHVRSQILDYKLIGQYYIRCFKLAQKINNLENVNIEFINFGSGIGALYDKAKDKPVDLEKLSEMVVEIVRENKETLNAELYIETGRFVVCNAGTYYTRIVDIKVSHGKKYLIVQNGMNGFLRPTISNMLNKMKAAGELSLTEQEPLYTKENEFEVRILNNSKKIEKVDIVGNLCTSMDIICEDKELPYAEIGDIVEITNAGSYAYSLSPLFFASHDLPGEYYSLIDGNIL</sequence>
<dbReference type="Proteomes" id="UP000288812">
    <property type="component" value="Unassembled WGS sequence"/>
</dbReference>
<dbReference type="PRINTS" id="PR01179">
    <property type="entry name" value="ODADCRBXLASE"/>
</dbReference>
<feature type="modified residue" description="N6-(pyridoxal phosphate)lysine" evidence="3">
    <location>
        <position position="42"/>
    </location>
</feature>
<keyword evidence="2 3" id="KW-0663">Pyridoxal phosphate</keyword>
<dbReference type="AlphaFoldDB" id="A0A437S724"/>
<comment type="cofactor">
    <cofactor evidence="1 3">
        <name>pyridoxal 5'-phosphate</name>
        <dbReference type="ChEBI" id="CHEBI:597326"/>
    </cofactor>
</comment>
<dbReference type="EMBL" id="RLIH01000006">
    <property type="protein sequence ID" value="RVU54816.1"/>
    <property type="molecule type" value="Genomic_DNA"/>
</dbReference>
<dbReference type="InterPro" id="IPR029066">
    <property type="entry name" value="PLP-binding_barrel"/>
</dbReference>
<accession>A0A437S724</accession>
<dbReference type="Gene3D" id="2.40.37.10">
    <property type="entry name" value="Lyase, Ornithine Decarboxylase, Chain A, domain 1"/>
    <property type="match status" value="1"/>
</dbReference>
<organism evidence="5 6">
    <name type="scientific">Anaerosphaera multitolerans</name>
    <dbReference type="NCBI Taxonomy" id="2487351"/>
    <lineage>
        <taxon>Bacteria</taxon>
        <taxon>Bacillati</taxon>
        <taxon>Bacillota</taxon>
        <taxon>Tissierellia</taxon>
        <taxon>Tissierellales</taxon>
        <taxon>Peptoniphilaceae</taxon>
        <taxon>Anaerosphaera</taxon>
    </lineage>
</organism>
<evidence type="ECO:0000256" key="1">
    <source>
        <dbReference type="ARBA" id="ARBA00001933"/>
    </source>
</evidence>
<dbReference type="PANTHER" id="PTHR43727">
    <property type="entry name" value="DIAMINOPIMELATE DECARBOXYLASE"/>
    <property type="match status" value="1"/>
</dbReference>
<keyword evidence="6" id="KW-1185">Reference proteome</keyword>
<proteinExistence type="predicted"/>
<evidence type="ECO:0000256" key="3">
    <source>
        <dbReference type="PIRSR" id="PIRSR600183-50"/>
    </source>
</evidence>
<dbReference type="Gene3D" id="3.20.20.10">
    <property type="entry name" value="Alanine racemase"/>
    <property type="match status" value="1"/>
</dbReference>
<evidence type="ECO:0000313" key="5">
    <source>
        <dbReference type="EMBL" id="RVU54816.1"/>
    </source>
</evidence>
<dbReference type="OrthoDB" id="9802241at2"/>
<feature type="active site" description="Proton donor" evidence="3">
    <location>
        <position position="346"/>
    </location>
</feature>
<dbReference type="InterPro" id="IPR000183">
    <property type="entry name" value="Orn/DAP/Arg_de-COase"/>
</dbReference>
<protein>
    <submittedName>
        <fullName evidence="5">Pyridoxal-dependent decarboxylase</fullName>
    </submittedName>
</protein>
<reference evidence="5 6" key="1">
    <citation type="submission" date="2018-11" db="EMBL/GenBank/DDBJ databases">
        <title>Genome sequencing and assembly of Anaerosphaera sp. nov., GS7-6-2.</title>
        <authorList>
            <person name="Rettenmaier R."/>
            <person name="Liebl W."/>
            <person name="Zverlov V."/>
        </authorList>
    </citation>
    <scope>NUCLEOTIDE SEQUENCE [LARGE SCALE GENOMIC DNA]</scope>
    <source>
        <strain evidence="5 6">GS7-6-2</strain>
    </source>
</reference>
<dbReference type="InterPro" id="IPR022644">
    <property type="entry name" value="De-COase2_N"/>
</dbReference>